<evidence type="ECO:0000259" key="1">
    <source>
        <dbReference type="Pfam" id="PF13799"/>
    </source>
</evidence>
<sequence length="246" mass="26724">MNKLKTTYYITKSNGVKRVYSFADRHRGYNSTVIPALNQLLLVNFYINGVLQPNIIYSIQKGKLIIKSRDVPPIGTPMMLQFISYKPKSRCKYKKIIKKNTKKRERTSMPVPYLKLYLTATNTVVGSVDVTTTTDVDAAVSRYSATVIVGMIAGGITTIPATAFIDDSGNPVDAGSLTVPTDGFYNVYINGVLQLADLSSLTSDNLVINASVVLGVAVVLQTEDFAGTMSLSTSTNNITVSTTIDT</sequence>
<evidence type="ECO:0000313" key="3">
    <source>
        <dbReference type="Proteomes" id="UP001165962"/>
    </source>
</evidence>
<accession>A0ABX0J6D0</accession>
<evidence type="ECO:0000313" key="2">
    <source>
        <dbReference type="EMBL" id="NHN31697.1"/>
    </source>
</evidence>
<feature type="domain" description="DUF4183" evidence="1">
    <location>
        <begin position="159"/>
        <end position="221"/>
    </location>
</feature>
<dbReference type="RefSeq" id="WP_166151994.1">
    <property type="nucleotide sequence ID" value="NZ_JAAOIW010000006.1"/>
</dbReference>
<dbReference type="InterPro" id="IPR025237">
    <property type="entry name" value="DUF4183"/>
</dbReference>
<reference evidence="2" key="1">
    <citation type="submission" date="2020-03" db="EMBL/GenBank/DDBJ databases">
        <title>Draft sequencing of Paenibacilllus sp. S3N08.</title>
        <authorList>
            <person name="Kim D.-U."/>
        </authorList>
    </citation>
    <scope>NUCLEOTIDE SEQUENCE</scope>
    <source>
        <strain evidence="2">S3N08</strain>
    </source>
</reference>
<feature type="domain" description="DUF4183" evidence="1">
    <location>
        <begin position="11"/>
        <end position="82"/>
    </location>
</feature>
<gene>
    <name evidence="2" type="ORF">G9U52_17835</name>
</gene>
<name>A0ABX0J6D0_9BACL</name>
<protein>
    <submittedName>
        <fullName evidence="2">DUF4183 domain-containing protein</fullName>
    </submittedName>
</protein>
<proteinExistence type="predicted"/>
<keyword evidence="3" id="KW-1185">Reference proteome</keyword>
<comment type="caution">
    <text evidence="2">The sequence shown here is derived from an EMBL/GenBank/DDBJ whole genome shotgun (WGS) entry which is preliminary data.</text>
</comment>
<dbReference type="Proteomes" id="UP001165962">
    <property type="component" value="Unassembled WGS sequence"/>
</dbReference>
<dbReference type="Pfam" id="PF13799">
    <property type="entry name" value="DUF4183"/>
    <property type="match status" value="2"/>
</dbReference>
<organism evidence="2 3">
    <name type="scientific">Paenibacillus agricola</name>
    <dbReference type="NCBI Taxonomy" id="2716264"/>
    <lineage>
        <taxon>Bacteria</taxon>
        <taxon>Bacillati</taxon>
        <taxon>Bacillota</taxon>
        <taxon>Bacilli</taxon>
        <taxon>Bacillales</taxon>
        <taxon>Paenibacillaceae</taxon>
        <taxon>Paenibacillus</taxon>
    </lineage>
</organism>
<dbReference type="EMBL" id="JAAOIW010000006">
    <property type="protein sequence ID" value="NHN31697.1"/>
    <property type="molecule type" value="Genomic_DNA"/>
</dbReference>